<dbReference type="InterPro" id="IPR010987">
    <property type="entry name" value="Glutathione-S-Trfase_C-like"/>
</dbReference>
<evidence type="ECO:0000256" key="6">
    <source>
        <dbReference type="ARBA" id="ARBA00023155"/>
    </source>
</evidence>
<dbReference type="GO" id="GO:0003677">
    <property type="term" value="F:DNA binding"/>
    <property type="evidence" value="ECO:0007669"/>
    <property type="project" value="UniProtKB-UniRule"/>
</dbReference>
<comment type="similarity">
    <text evidence="2">Belongs to the GST superfamily. Theta family.</text>
</comment>
<dbReference type="InterPro" id="IPR040077">
    <property type="entry name" value="GST_C_Theta"/>
</dbReference>
<dbReference type="PROSITE" id="PS50405">
    <property type="entry name" value="GST_CTER"/>
    <property type="match status" value="1"/>
</dbReference>
<keyword evidence="3" id="KW-0963">Cytoplasm</keyword>
<dbReference type="PROSITE" id="PS50404">
    <property type="entry name" value="GST_NTER"/>
    <property type="match status" value="1"/>
</dbReference>
<dbReference type="InterPro" id="IPR040075">
    <property type="entry name" value="GST_N_Theta"/>
</dbReference>
<accession>A0A818SEL2</accession>
<dbReference type="GO" id="GO:0005634">
    <property type="term" value="C:nucleus"/>
    <property type="evidence" value="ECO:0007669"/>
    <property type="project" value="UniProtKB-SubCell"/>
</dbReference>
<dbReference type="GO" id="GO:0005737">
    <property type="term" value="C:cytoplasm"/>
    <property type="evidence" value="ECO:0007669"/>
    <property type="project" value="UniProtKB-SubCell"/>
</dbReference>
<keyword evidence="7 9" id="KW-0539">Nucleus</keyword>
<dbReference type="InterPro" id="IPR001356">
    <property type="entry name" value="HD"/>
</dbReference>
<feature type="region of interest" description="Disordered" evidence="11">
    <location>
        <begin position="471"/>
        <end position="505"/>
    </location>
</feature>
<evidence type="ECO:0000259" key="12">
    <source>
        <dbReference type="PROSITE" id="PS50071"/>
    </source>
</evidence>
<gene>
    <name evidence="15" type="ORF">OKA104_LOCUS10483</name>
</gene>
<dbReference type="InterPro" id="IPR017970">
    <property type="entry name" value="Homeobox_CS"/>
</dbReference>
<keyword evidence="4" id="KW-0808">Transferase</keyword>
<evidence type="ECO:0000256" key="8">
    <source>
        <dbReference type="ARBA" id="ARBA00047960"/>
    </source>
</evidence>
<dbReference type="InterPro" id="IPR051369">
    <property type="entry name" value="GST_Theta"/>
</dbReference>
<feature type="domain" description="GST N-terminal" evidence="13">
    <location>
        <begin position="2"/>
        <end position="83"/>
    </location>
</feature>
<dbReference type="AlphaFoldDB" id="A0A818SEL2"/>
<evidence type="ECO:0000256" key="3">
    <source>
        <dbReference type="ARBA" id="ARBA00022490"/>
    </source>
</evidence>
<dbReference type="InterPro" id="IPR004045">
    <property type="entry name" value="Glutathione_S-Trfase_N"/>
</dbReference>
<evidence type="ECO:0000256" key="11">
    <source>
        <dbReference type="SAM" id="MobiDB-lite"/>
    </source>
</evidence>
<dbReference type="Proteomes" id="UP000663881">
    <property type="component" value="Unassembled WGS sequence"/>
</dbReference>
<feature type="region of interest" description="Disordered" evidence="11">
    <location>
        <begin position="309"/>
        <end position="328"/>
    </location>
</feature>
<evidence type="ECO:0000256" key="1">
    <source>
        <dbReference type="ARBA" id="ARBA00004496"/>
    </source>
</evidence>
<dbReference type="InterPro" id="IPR004046">
    <property type="entry name" value="GST_C"/>
</dbReference>
<dbReference type="Gene3D" id="1.20.1050.10">
    <property type="match status" value="1"/>
</dbReference>
<protein>
    <submittedName>
        <fullName evidence="15">Uncharacterized protein</fullName>
    </submittedName>
</protein>
<evidence type="ECO:0000313" key="15">
    <source>
        <dbReference type="EMBL" id="CAF3671728.1"/>
    </source>
</evidence>
<dbReference type="Pfam" id="PF02798">
    <property type="entry name" value="GST_N"/>
    <property type="match status" value="1"/>
</dbReference>
<sequence>MPPLTYYYDLMSQPCRAVYIFLKMTGIPYQPKEIALRKMEHMNDEFKKINPLKKVPVIDDSGFILTESVAILTYLCDKYKKPDWYPIELEKRARVNEFTHWQHLNLRANGGTLFQTKVVKPRMTGKPPSDVELEKWHKNWEKSTNSLEKIWLARSSYLAGNHITIADLLGICEMMQPISAGYNVDATKFPRVQDWMERVKNETQPHFDKAHTIPMRLRETILKEKSKNMLLPPCWTISSNSIENSSSIDDIMLSTATTSNQHQPNFWFSGNPIPSFFSSSSTTAGGGGGGGGGGIDKNPYIQQPMTNKMLFDTNPCSSSSESSPPLSNDYLLSRSNPSTTLNLTQFNYIQQNHHHHPSSNGFLQRDDWSQIPIAQTTISPTSAAAWAKGVPIDNSQATHYSGIVNGNESIKDMKRKSSRPTFTGHQIFALEKMFENTKYLAGTERSRLASQLAMSEAQVKVWFQNRRTKWRKKHAAEIHGSNGGKRAKKRNDDSVPTVESDSNSS</sequence>
<dbReference type="Pfam" id="PF00043">
    <property type="entry name" value="GST_C"/>
    <property type="match status" value="1"/>
</dbReference>
<dbReference type="CDD" id="cd03183">
    <property type="entry name" value="GST_C_Theta"/>
    <property type="match status" value="1"/>
</dbReference>
<dbReference type="EMBL" id="CAJOAY010000466">
    <property type="protein sequence ID" value="CAF3671728.1"/>
    <property type="molecule type" value="Genomic_DNA"/>
</dbReference>
<comment type="catalytic activity">
    <reaction evidence="8">
        <text>RX + glutathione = an S-substituted glutathione + a halide anion + H(+)</text>
        <dbReference type="Rhea" id="RHEA:16437"/>
        <dbReference type="ChEBI" id="CHEBI:15378"/>
        <dbReference type="ChEBI" id="CHEBI:16042"/>
        <dbReference type="ChEBI" id="CHEBI:17792"/>
        <dbReference type="ChEBI" id="CHEBI:57925"/>
        <dbReference type="ChEBI" id="CHEBI:90779"/>
        <dbReference type="EC" id="2.5.1.18"/>
    </reaction>
</comment>
<dbReference type="InterPro" id="IPR036249">
    <property type="entry name" value="Thioredoxin-like_sf"/>
</dbReference>
<evidence type="ECO:0000256" key="10">
    <source>
        <dbReference type="RuleBase" id="RU000682"/>
    </source>
</evidence>
<evidence type="ECO:0000256" key="9">
    <source>
        <dbReference type="PROSITE-ProRule" id="PRU00108"/>
    </source>
</evidence>
<feature type="domain" description="GST C-terminal" evidence="14">
    <location>
        <begin position="88"/>
        <end position="229"/>
    </location>
</feature>
<dbReference type="PANTHER" id="PTHR43917:SF8">
    <property type="entry name" value="GH16740P-RELATED"/>
    <property type="match status" value="1"/>
</dbReference>
<dbReference type="SUPFAM" id="SSF47616">
    <property type="entry name" value="GST C-terminal domain-like"/>
    <property type="match status" value="1"/>
</dbReference>
<evidence type="ECO:0000256" key="4">
    <source>
        <dbReference type="ARBA" id="ARBA00022679"/>
    </source>
</evidence>
<feature type="DNA-binding region" description="Homeobox" evidence="9">
    <location>
        <begin position="415"/>
        <end position="474"/>
    </location>
</feature>
<proteinExistence type="inferred from homology"/>
<dbReference type="SMART" id="SM00389">
    <property type="entry name" value="HOX"/>
    <property type="match status" value="1"/>
</dbReference>
<dbReference type="PROSITE" id="PS50071">
    <property type="entry name" value="HOMEOBOX_2"/>
    <property type="match status" value="1"/>
</dbReference>
<dbReference type="CDD" id="cd03050">
    <property type="entry name" value="GST_N_Theta"/>
    <property type="match status" value="1"/>
</dbReference>
<evidence type="ECO:0000256" key="7">
    <source>
        <dbReference type="ARBA" id="ARBA00023242"/>
    </source>
</evidence>
<evidence type="ECO:0000256" key="5">
    <source>
        <dbReference type="ARBA" id="ARBA00023125"/>
    </source>
</evidence>
<dbReference type="CDD" id="cd00086">
    <property type="entry name" value="homeodomain"/>
    <property type="match status" value="1"/>
</dbReference>
<evidence type="ECO:0000259" key="14">
    <source>
        <dbReference type="PROSITE" id="PS50405"/>
    </source>
</evidence>
<feature type="domain" description="Homeobox" evidence="12">
    <location>
        <begin position="413"/>
        <end position="473"/>
    </location>
</feature>
<dbReference type="SFLD" id="SFLDS00019">
    <property type="entry name" value="Glutathione_Transferase_(cytos"/>
    <property type="match status" value="1"/>
</dbReference>
<dbReference type="SUPFAM" id="SSF46689">
    <property type="entry name" value="Homeodomain-like"/>
    <property type="match status" value="1"/>
</dbReference>
<keyword evidence="5 9" id="KW-0238">DNA-binding</keyword>
<dbReference type="InterPro" id="IPR036282">
    <property type="entry name" value="Glutathione-S-Trfase_C_sf"/>
</dbReference>
<reference evidence="15" key="1">
    <citation type="submission" date="2021-02" db="EMBL/GenBank/DDBJ databases">
        <authorList>
            <person name="Nowell W R."/>
        </authorList>
    </citation>
    <scope>NUCLEOTIDE SEQUENCE</scope>
</reference>
<dbReference type="Gene3D" id="1.10.10.60">
    <property type="entry name" value="Homeodomain-like"/>
    <property type="match status" value="1"/>
</dbReference>
<evidence type="ECO:0000256" key="2">
    <source>
        <dbReference type="ARBA" id="ARBA00009899"/>
    </source>
</evidence>
<dbReference type="SUPFAM" id="SSF52833">
    <property type="entry name" value="Thioredoxin-like"/>
    <property type="match status" value="1"/>
</dbReference>
<dbReference type="FunFam" id="3.40.30.10:FF:000176">
    <property type="entry name" value="Glutathione S-transferase theta-1"/>
    <property type="match status" value="1"/>
</dbReference>
<comment type="caution">
    <text evidence="15">The sequence shown here is derived from an EMBL/GenBank/DDBJ whole genome shotgun (WGS) entry which is preliminary data.</text>
</comment>
<name>A0A818SEL2_9BILA</name>
<dbReference type="GO" id="GO:0006749">
    <property type="term" value="P:glutathione metabolic process"/>
    <property type="evidence" value="ECO:0007669"/>
    <property type="project" value="TreeGrafter"/>
</dbReference>
<dbReference type="InterPro" id="IPR009057">
    <property type="entry name" value="Homeodomain-like_sf"/>
</dbReference>
<comment type="subcellular location">
    <subcellularLocation>
        <location evidence="1">Cytoplasm</location>
    </subcellularLocation>
    <subcellularLocation>
        <location evidence="9 10">Nucleus</location>
    </subcellularLocation>
</comment>
<dbReference type="GO" id="GO:0000981">
    <property type="term" value="F:DNA-binding transcription factor activity, RNA polymerase II-specific"/>
    <property type="evidence" value="ECO:0007669"/>
    <property type="project" value="InterPro"/>
</dbReference>
<organism evidence="15 16">
    <name type="scientific">Adineta steineri</name>
    <dbReference type="NCBI Taxonomy" id="433720"/>
    <lineage>
        <taxon>Eukaryota</taxon>
        <taxon>Metazoa</taxon>
        <taxon>Spiralia</taxon>
        <taxon>Gnathifera</taxon>
        <taxon>Rotifera</taxon>
        <taxon>Eurotatoria</taxon>
        <taxon>Bdelloidea</taxon>
        <taxon>Adinetida</taxon>
        <taxon>Adinetidae</taxon>
        <taxon>Adineta</taxon>
    </lineage>
</organism>
<dbReference type="SFLD" id="SFLDG01153">
    <property type="entry name" value="Main.4:_Theta-like"/>
    <property type="match status" value="1"/>
</dbReference>
<evidence type="ECO:0000313" key="16">
    <source>
        <dbReference type="Proteomes" id="UP000663881"/>
    </source>
</evidence>
<feature type="compositionally biased region" description="Low complexity" evidence="11">
    <location>
        <begin position="315"/>
        <end position="327"/>
    </location>
</feature>
<dbReference type="PROSITE" id="PS00027">
    <property type="entry name" value="HOMEOBOX_1"/>
    <property type="match status" value="1"/>
</dbReference>
<dbReference type="FunFam" id="1.20.1050.10:FF:000039">
    <property type="entry name" value="Glutathione S-transferase theta-1"/>
    <property type="match status" value="1"/>
</dbReference>
<keyword evidence="6 9" id="KW-0371">Homeobox</keyword>
<evidence type="ECO:0000259" key="13">
    <source>
        <dbReference type="PROSITE" id="PS50404"/>
    </source>
</evidence>
<dbReference type="InterPro" id="IPR040079">
    <property type="entry name" value="Glutathione_S-Trfase"/>
</dbReference>
<dbReference type="PANTHER" id="PTHR43917">
    <property type="match status" value="1"/>
</dbReference>
<dbReference type="Pfam" id="PF00046">
    <property type="entry name" value="Homeodomain"/>
    <property type="match status" value="1"/>
</dbReference>
<dbReference type="SFLD" id="SFLDG00358">
    <property type="entry name" value="Main_(cytGST)"/>
    <property type="match status" value="1"/>
</dbReference>
<dbReference type="Gene3D" id="3.40.30.10">
    <property type="entry name" value="Glutaredoxin"/>
    <property type="match status" value="1"/>
</dbReference>
<dbReference type="GO" id="GO:0004364">
    <property type="term" value="F:glutathione transferase activity"/>
    <property type="evidence" value="ECO:0007669"/>
    <property type="project" value="UniProtKB-EC"/>
</dbReference>